<evidence type="ECO:0000313" key="2">
    <source>
        <dbReference type="EMBL" id="RSI21987.1"/>
    </source>
</evidence>
<dbReference type="AlphaFoldDB" id="A0ABD7JK80"/>
<sequence>MAIVKFLTKSGLSDHGDNATTSAGIYRDAIEGAHHTINIKASGSHSKAIQAFEDKLNQISEQIFVKYPELLTKYGSAISTYTKAIEAAGFTSDTLRTQKTPINHVKKWLDDTTVNRFEKLHKALDPQLEAARDALQLDPDPESVDEDEINTRSELASAKGELQTLGKARIDTHMKLESALQTFKGELAEIGQNFGLVSVAIRNAQFMEGLSFEDVAELIVAGRLSPENISELESIQDAGDGPILKTLLMEGKDKEEFFAKLGSLDTRKASEIMMVKVYDRTFREQKRAEDKNDFRNLEAMAIAISQQDYHKARAYSEKMTIAGDAYELGLIGEARALNAQLKGNNRSSVLEYNQKMDNNKSKLRDYKKEMESNKRLVSLFEALYVNHIGQNRLVSRSQGGVDIESKTIQKGSLNLNREDGSDIYGFKADYSINNKAKKGLDITVNQYKTEDVTTISELSEEYKKLDDKRNSATQDYILDMVTLGAGSKYSFVINTMRNTAALIDGNSSAEKRFQSVGKEHLALKGEYGSLYTDKVGSGPAAISNTGAFFSKLYAIEQEAKKIEDRTLYNTVDAGGYTIKDENTPMNSTTRFALNYDLAAILQMDDLEKNGARTYIYETNSHLDDKVDVERGIKALRDFDNAISTYKPNISDQSAQSVITGEMRDLLAGKGGLENQNIVNVLNSIDALEKSKRGNENIFGLQGHKFSKQNYITNRQKYFRELLGESDE</sequence>
<dbReference type="Proteomes" id="UP000280549">
    <property type="component" value="Unassembled WGS sequence"/>
</dbReference>
<dbReference type="EMBL" id="RJMR01000018">
    <property type="protein sequence ID" value="RSI21987.1"/>
    <property type="molecule type" value="Genomic_DNA"/>
</dbReference>
<reference evidence="2 3" key="1">
    <citation type="submission" date="2018-11" db="EMBL/GenBank/DDBJ databases">
        <title>Species Designations Belie Phenotypic and Genotypic Heterogeneity in Oral Streptococci.</title>
        <authorList>
            <person name="Velsko I."/>
        </authorList>
    </citation>
    <scope>NUCLEOTIDE SEQUENCE [LARGE SCALE GENOMIC DNA]</scope>
    <source>
        <strain evidence="2 3">BCC20</strain>
    </source>
</reference>
<dbReference type="RefSeq" id="WP_125330467.1">
    <property type="nucleotide sequence ID" value="NZ_CP076612.1"/>
</dbReference>
<name>A0ABD7JK80_STRSA</name>
<gene>
    <name evidence="2" type="ORF">D8881_11635</name>
</gene>
<accession>A0ABD7JK80</accession>
<organism evidence="2 3">
    <name type="scientific">Streptococcus sanguinis</name>
    <dbReference type="NCBI Taxonomy" id="1305"/>
    <lineage>
        <taxon>Bacteria</taxon>
        <taxon>Bacillati</taxon>
        <taxon>Bacillota</taxon>
        <taxon>Bacilli</taxon>
        <taxon>Lactobacillales</taxon>
        <taxon>Streptococcaceae</taxon>
        <taxon>Streptococcus</taxon>
    </lineage>
</organism>
<feature type="coiled-coil region" evidence="1">
    <location>
        <begin position="349"/>
        <end position="376"/>
    </location>
</feature>
<evidence type="ECO:0000256" key="1">
    <source>
        <dbReference type="SAM" id="Coils"/>
    </source>
</evidence>
<comment type="caution">
    <text evidence="2">The sequence shown here is derived from an EMBL/GenBank/DDBJ whole genome shotgun (WGS) entry which is preliminary data.</text>
</comment>
<proteinExistence type="predicted"/>
<keyword evidence="1" id="KW-0175">Coiled coil</keyword>
<evidence type="ECO:0008006" key="4">
    <source>
        <dbReference type="Google" id="ProtNLM"/>
    </source>
</evidence>
<protein>
    <recommendedName>
        <fullName evidence="4">LXG domain-containing protein</fullName>
    </recommendedName>
</protein>
<evidence type="ECO:0000313" key="3">
    <source>
        <dbReference type="Proteomes" id="UP000280549"/>
    </source>
</evidence>